<dbReference type="PANTHER" id="PTHR43464:SF92">
    <property type="entry name" value="SLR1071 PROTEIN"/>
    <property type="match status" value="1"/>
</dbReference>
<keyword evidence="2" id="KW-0808">Transferase</keyword>
<dbReference type="Pfam" id="PF13649">
    <property type="entry name" value="Methyltransf_25"/>
    <property type="match status" value="1"/>
</dbReference>
<organism evidence="2 3">
    <name type="scientific">Fulvivirga kasyanovii</name>
    <dbReference type="NCBI Taxonomy" id="396812"/>
    <lineage>
        <taxon>Bacteria</taxon>
        <taxon>Pseudomonadati</taxon>
        <taxon>Bacteroidota</taxon>
        <taxon>Cytophagia</taxon>
        <taxon>Cytophagales</taxon>
        <taxon>Fulvivirgaceae</taxon>
        <taxon>Fulvivirga</taxon>
    </lineage>
</organism>
<gene>
    <name evidence="2" type="ORF">E1163_07390</name>
</gene>
<dbReference type="InterPro" id="IPR029063">
    <property type="entry name" value="SAM-dependent_MTases_sf"/>
</dbReference>
<name>A0ABW9RL01_9BACT</name>
<sequence length="268" mass="30274">MITAFDHIAATYDNDFTHGSIGALQRQKVWDYLEKALPDSPLSILELNCGTGEDAVHLAGQGHNVLATDLSKEMVAVAKSKAENMGLGQRTTFIQCDINKIAQADFDSKFDLIFSNFGGLNCIDAMSLQNLSKVASRLLKPNGRFIGVIMPAFCVWESIYFLQKFKVKKAFRRTQRGPLLAQLNEAQVETWYYTPARIETMFRSEFKLVGLKPIGFFLPPSYLENFFRNKQGMLNKLDSMEDKVNAFSHLSNYSDHYLIDLELTKTTS</sequence>
<evidence type="ECO:0000313" key="3">
    <source>
        <dbReference type="Proteomes" id="UP000798808"/>
    </source>
</evidence>
<keyword evidence="2" id="KW-0489">Methyltransferase</keyword>
<accession>A0ABW9RL01</accession>
<dbReference type="InterPro" id="IPR041698">
    <property type="entry name" value="Methyltransf_25"/>
</dbReference>
<protein>
    <submittedName>
        <fullName evidence="2">Class I SAM-dependent methyltransferase</fullName>
    </submittedName>
</protein>
<keyword evidence="3" id="KW-1185">Reference proteome</keyword>
<dbReference type="CDD" id="cd02440">
    <property type="entry name" value="AdoMet_MTases"/>
    <property type="match status" value="1"/>
</dbReference>
<dbReference type="RefSeq" id="WP_155170800.1">
    <property type="nucleotide sequence ID" value="NZ_BAAAFL010000012.1"/>
</dbReference>
<feature type="domain" description="Methyltransferase" evidence="1">
    <location>
        <begin position="44"/>
        <end position="143"/>
    </location>
</feature>
<dbReference type="PANTHER" id="PTHR43464">
    <property type="entry name" value="METHYLTRANSFERASE"/>
    <property type="match status" value="1"/>
</dbReference>
<reference evidence="2 3" key="1">
    <citation type="submission" date="2019-02" db="EMBL/GenBank/DDBJ databases">
        <authorList>
            <person name="Goldberg S.R."/>
            <person name="Haltli B.A."/>
            <person name="Correa H."/>
            <person name="Russell K.G."/>
        </authorList>
    </citation>
    <scope>NUCLEOTIDE SEQUENCE [LARGE SCALE GENOMIC DNA]</scope>
    <source>
        <strain evidence="2 3">JCM 16186</strain>
    </source>
</reference>
<dbReference type="EMBL" id="SMLW01000450">
    <property type="protein sequence ID" value="MTI24759.1"/>
    <property type="molecule type" value="Genomic_DNA"/>
</dbReference>
<comment type="caution">
    <text evidence="2">The sequence shown here is derived from an EMBL/GenBank/DDBJ whole genome shotgun (WGS) entry which is preliminary data.</text>
</comment>
<dbReference type="GO" id="GO:0008168">
    <property type="term" value="F:methyltransferase activity"/>
    <property type="evidence" value="ECO:0007669"/>
    <property type="project" value="UniProtKB-KW"/>
</dbReference>
<dbReference type="GO" id="GO:0032259">
    <property type="term" value="P:methylation"/>
    <property type="evidence" value="ECO:0007669"/>
    <property type="project" value="UniProtKB-KW"/>
</dbReference>
<proteinExistence type="predicted"/>
<dbReference type="Proteomes" id="UP000798808">
    <property type="component" value="Unassembled WGS sequence"/>
</dbReference>
<dbReference type="SUPFAM" id="SSF53335">
    <property type="entry name" value="S-adenosyl-L-methionine-dependent methyltransferases"/>
    <property type="match status" value="1"/>
</dbReference>
<evidence type="ECO:0000313" key="2">
    <source>
        <dbReference type="EMBL" id="MTI24759.1"/>
    </source>
</evidence>
<evidence type="ECO:0000259" key="1">
    <source>
        <dbReference type="Pfam" id="PF13649"/>
    </source>
</evidence>
<dbReference type="Gene3D" id="3.40.50.150">
    <property type="entry name" value="Vaccinia Virus protein VP39"/>
    <property type="match status" value="1"/>
</dbReference>